<dbReference type="EMBL" id="JAAGWK010000033">
    <property type="protein sequence ID" value="NEL56315.1"/>
    <property type="molecule type" value="Genomic_DNA"/>
</dbReference>
<protein>
    <recommendedName>
        <fullName evidence="4">DNA-directed RNA polymerase specialized sigma24 family protein</fullName>
    </recommendedName>
</protein>
<evidence type="ECO:0008006" key="4">
    <source>
        <dbReference type="Google" id="ProtNLM"/>
    </source>
</evidence>
<evidence type="ECO:0000256" key="1">
    <source>
        <dbReference type="SAM" id="MobiDB-lite"/>
    </source>
</evidence>
<name>A0A7K3WII5_9ACTN</name>
<feature type="region of interest" description="Disordered" evidence="1">
    <location>
        <begin position="218"/>
        <end position="243"/>
    </location>
</feature>
<proteinExistence type="predicted"/>
<sequence>MPDGARFAGFVAEQWRPLLATAYLLTGAEAPAADLVTRALDRARPAVHRLPADADESARHEVALRGLVRAHLGRGRWPVRGDGLITGVAPDAWWVSPADAESARRTSAALDRLDRAQRLALVLRHHENLDPTQVGRLLAVDDPAGLLVAAEREVGDPAQLPDGLEVMAARCTPRVLTDETARAGADAHRRSRRRRWGAALAAVLALVAAGVVLPDPSASPDAVAAGAATSRPPEPRSPVPEPEFTLTEFGEVYGRTRGPLATDETLLAGALARDVDDYGYLGSSGAGTERRVAYAGDVGGTRWVLVVSRGAQQLEGVWLRGPAGAAAEQLEPVYGTSLAPDGSTAVVDQGPDGYTALVLAAPGDQVAVSDGLDVAPDGTVSRSYRQLTSDDGVATGAVDRPTGEGVRYTVTRDGRTSGPQYVTSVSGVPVADLAVGAPRSGTAVSPDTLSWPVQQVLSVTGWALADVDVSVLGSGPFPAEEGLLAEAAVVAVTLPGGAIVTVGTWRTSRQSSSSSGTCASAVHPAGTDLATLAVATRCPAYPNSGTVSESSLVLTAVPPGGQTGAVTVGRREPVTFTLEAGWGTVLDRASLVDLVTVDGQVVPLAVPEDDVLTG</sequence>
<accession>A0A7K3WII5</accession>
<comment type="caution">
    <text evidence="2">The sequence shown here is derived from an EMBL/GenBank/DDBJ whole genome shotgun (WGS) entry which is preliminary data.</text>
</comment>
<evidence type="ECO:0000313" key="2">
    <source>
        <dbReference type="EMBL" id="NEL56315.1"/>
    </source>
</evidence>
<dbReference type="AlphaFoldDB" id="A0A7K3WII5"/>
<gene>
    <name evidence="2" type="ORF">G1H19_20300</name>
</gene>
<reference evidence="2 3" key="1">
    <citation type="submission" date="2020-02" db="EMBL/GenBank/DDBJ databases">
        <title>The whole genome sequence of CPCC 205119.</title>
        <authorList>
            <person name="Jiang Z."/>
        </authorList>
    </citation>
    <scope>NUCLEOTIDE SEQUENCE [LARGE SCALE GENOMIC DNA]</scope>
    <source>
        <strain evidence="2 3">CPCC 205119</strain>
    </source>
</reference>
<feature type="compositionally biased region" description="Low complexity" evidence="1">
    <location>
        <begin position="218"/>
        <end position="231"/>
    </location>
</feature>
<evidence type="ECO:0000313" key="3">
    <source>
        <dbReference type="Proteomes" id="UP000470470"/>
    </source>
</evidence>
<dbReference type="Proteomes" id="UP000470470">
    <property type="component" value="Unassembled WGS sequence"/>
</dbReference>
<dbReference type="RefSeq" id="WP_152727770.1">
    <property type="nucleotide sequence ID" value="NZ_JAABOZ010000001.1"/>
</dbReference>
<organism evidence="2 3">
    <name type="scientific">Goekera deserti</name>
    <dbReference type="NCBI Taxonomy" id="2497753"/>
    <lineage>
        <taxon>Bacteria</taxon>
        <taxon>Bacillati</taxon>
        <taxon>Actinomycetota</taxon>
        <taxon>Actinomycetes</taxon>
        <taxon>Geodermatophilales</taxon>
        <taxon>Geodermatophilaceae</taxon>
        <taxon>Goekera</taxon>
    </lineage>
</organism>
<keyword evidence="3" id="KW-1185">Reference proteome</keyword>